<keyword evidence="3" id="KW-1185">Reference proteome</keyword>
<protein>
    <recommendedName>
        <fullName evidence="1">DDE-1 domain-containing protein</fullName>
    </recommendedName>
</protein>
<proteinExistence type="predicted"/>
<feature type="domain" description="DDE-1" evidence="1">
    <location>
        <begin position="23"/>
        <end position="76"/>
    </location>
</feature>
<dbReference type="InterPro" id="IPR004875">
    <property type="entry name" value="DDE_SF_endonuclease_dom"/>
</dbReference>
<evidence type="ECO:0000259" key="1">
    <source>
        <dbReference type="Pfam" id="PF03184"/>
    </source>
</evidence>
<name>A0ABQ9GRR7_9NEOP</name>
<gene>
    <name evidence="2" type="ORF">PR048_025607</name>
</gene>
<evidence type="ECO:0000313" key="2">
    <source>
        <dbReference type="EMBL" id="KAJ8874741.1"/>
    </source>
</evidence>
<evidence type="ECO:0000313" key="3">
    <source>
        <dbReference type="Proteomes" id="UP001159363"/>
    </source>
</evidence>
<sequence>MLTVQGDACERGKRSKECLTVLLNRSIVLFVDYCPAHPHIYNLTNIELMILPPNTTSGLQYLYQSIIKTLKVNFSHKRTASIVMDLDLGLGYSKWDVL</sequence>
<dbReference type="Pfam" id="PF03184">
    <property type="entry name" value="DDE_1"/>
    <property type="match status" value="1"/>
</dbReference>
<organism evidence="2 3">
    <name type="scientific">Dryococelus australis</name>
    <dbReference type="NCBI Taxonomy" id="614101"/>
    <lineage>
        <taxon>Eukaryota</taxon>
        <taxon>Metazoa</taxon>
        <taxon>Ecdysozoa</taxon>
        <taxon>Arthropoda</taxon>
        <taxon>Hexapoda</taxon>
        <taxon>Insecta</taxon>
        <taxon>Pterygota</taxon>
        <taxon>Neoptera</taxon>
        <taxon>Polyneoptera</taxon>
        <taxon>Phasmatodea</taxon>
        <taxon>Verophasmatodea</taxon>
        <taxon>Anareolatae</taxon>
        <taxon>Phasmatidae</taxon>
        <taxon>Eurycanthinae</taxon>
        <taxon>Dryococelus</taxon>
    </lineage>
</organism>
<accession>A0ABQ9GRR7</accession>
<reference evidence="2 3" key="1">
    <citation type="submission" date="2023-02" db="EMBL/GenBank/DDBJ databases">
        <title>LHISI_Scaffold_Assembly.</title>
        <authorList>
            <person name="Stuart O.P."/>
            <person name="Cleave R."/>
            <person name="Magrath M.J.L."/>
            <person name="Mikheyev A.S."/>
        </authorList>
    </citation>
    <scope>NUCLEOTIDE SEQUENCE [LARGE SCALE GENOMIC DNA]</scope>
    <source>
        <strain evidence="2">Daus_M_001</strain>
        <tissue evidence="2">Leg muscle</tissue>
    </source>
</reference>
<dbReference type="Proteomes" id="UP001159363">
    <property type="component" value="Chromosome 9"/>
</dbReference>
<dbReference type="EMBL" id="JARBHB010000010">
    <property type="protein sequence ID" value="KAJ8874741.1"/>
    <property type="molecule type" value="Genomic_DNA"/>
</dbReference>
<comment type="caution">
    <text evidence="2">The sequence shown here is derived from an EMBL/GenBank/DDBJ whole genome shotgun (WGS) entry which is preliminary data.</text>
</comment>